<protein>
    <recommendedName>
        <fullName evidence="2">Chemotaxis protein CheW</fullName>
    </recommendedName>
</protein>
<dbReference type="PANTHER" id="PTHR22617:SF45">
    <property type="entry name" value="CHEMOTAXIS PROTEIN CHEW"/>
    <property type="match status" value="1"/>
</dbReference>
<dbReference type="InterPro" id="IPR039315">
    <property type="entry name" value="CheW"/>
</dbReference>
<evidence type="ECO:0000259" key="5">
    <source>
        <dbReference type="PROSITE" id="PS50851"/>
    </source>
</evidence>
<evidence type="ECO:0000256" key="3">
    <source>
        <dbReference type="ARBA" id="ARBA00022490"/>
    </source>
</evidence>
<gene>
    <name evidence="6" type="ORF">WK53_23045</name>
</gene>
<feature type="compositionally biased region" description="Basic and acidic residues" evidence="4">
    <location>
        <begin position="68"/>
        <end position="92"/>
    </location>
</feature>
<feature type="domain" description="CheW-like" evidence="5">
    <location>
        <begin position="96"/>
        <end position="251"/>
    </location>
</feature>
<reference evidence="6 7" key="1">
    <citation type="submission" date="2015-11" db="EMBL/GenBank/DDBJ databases">
        <title>Expanding the genomic diversity of Burkholderia species for the development of highly accurate diagnostics.</title>
        <authorList>
            <person name="Sahl J."/>
            <person name="Keim P."/>
            <person name="Wagner D."/>
        </authorList>
    </citation>
    <scope>NUCLEOTIDE SEQUENCE [LARGE SCALE GENOMIC DNA]</scope>
    <source>
        <strain evidence="6 7">MSMB1137WGS</strain>
    </source>
</reference>
<dbReference type="PROSITE" id="PS50851">
    <property type="entry name" value="CHEW"/>
    <property type="match status" value="1"/>
</dbReference>
<proteinExistence type="predicted"/>
<dbReference type="EMBL" id="LPDO01000007">
    <property type="protein sequence ID" value="KVT62581.1"/>
    <property type="molecule type" value="Genomic_DNA"/>
</dbReference>
<evidence type="ECO:0000256" key="4">
    <source>
        <dbReference type="SAM" id="MobiDB-lite"/>
    </source>
</evidence>
<feature type="region of interest" description="Disordered" evidence="4">
    <location>
        <begin position="68"/>
        <end position="94"/>
    </location>
</feature>
<dbReference type="SUPFAM" id="SSF50341">
    <property type="entry name" value="CheW-like"/>
    <property type="match status" value="1"/>
</dbReference>
<evidence type="ECO:0000313" key="6">
    <source>
        <dbReference type="EMBL" id="KVT62581.1"/>
    </source>
</evidence>
<comment type="subcellular location">
    <subcellularLocation>
        <location evidence="1">Cytoplasm</location>
    </subcellularLocation>
</comment>
<evidence type="ECO:0000256" key="2">
    <source>
        <dbReference type="ARBA" id="ARBA00021483"/>
    </source>
</evidence>
<dbReference type="GO" id="GO:0006935">
    <property type="term" value="P:chemotaxis"/>
    <property type="evidence" value="ECO:0007669"/>
    <property type="project" value="InterPro"/>
</dbReference>
<evidence type="ECO:0000313" key="7">
    <source>
        <dbReference type="Proteomes" id="UP000056732"/>
    </source>
</evidence>
<dbReference type="Gene3D" id="2.30.30.40">
    <property type="entry name" value="SH3 Domains"/>
    <property type="match status" value="1"/>
</dbReference>
<dbReference type="InterPro" id="IPR002545">
    <property type="entry name" value="CheW-lke_dom"/>
</dbReference>
<dbReference type="GO" id="GO:0007165">
    <property type="term" value="P:signal transduction"/>
    <property type="evidence" value="ECO:0007669"/>
    <property type="project" value="InterPro"/>
</dbReference>
<name>A0AAW3NEY6_9BURK</name>
<comment type="caution">
    <text evidence="6">The sequence shown here is derived from an EMBL/GenBank/DDBJ whole genome shotgun (WGS) entry which is preliminary data.</text>
</comment>
<dbReference type="Gene3D" id="2.40.50.180">
    <property type="entry name" value="CheA-289, Domain 4"/>
    <property type="match status" value="1"/>
</dbReference>
<dbReference type="SMART" id="SM00260">
    <property type="entry name" value="CheW"/>
    <property type="match status" value="1"/>
</dbReference>
<sequence length="254" mass="27183">MVHAAHDDRAPARRIDDCWNRIGTRGDGTCPRLAAHARCLNCPVFAQAAATLLDRPLSDADFAEAARTAHEANDAHETHDAHDAPPDARADDANAPQTALAFRIADEWLGLPVPTLRQIDGPRPIHPLPHRRNGVVLGLVNVRGTLTIAASLGALLGLDLGLDLGLEHDAAGRHASRHAHARLLVVEHRGDTVALPVDEVEGVLRFAASALLPAPTTLAHAATMHTRGLLAWRDTTLGLLDADRVFDSLARSLR</sequence>
<dbReference type="GO" id="GO:0005829">
    <property type="term" value="C:cytosol"/>
    <property type="evidence" value="ECO:0007669"/>
    <property type="project" value="TreeGrafter"/>
</dbReference>
<dbReference type="PANTHER" id="PTHR22617">
    <property type="entry name" value="CHEMOTAXIS SENSOR HISTIDINE KINASE-RELATED"/>
    <property type="match status" value="1"/>
</dbReference>
<evidence type="ECO:0000256" key="1">
    <source>
        <dbReference type="ARBA" id="ARBA00004496"/>
    </source>
</evidence>
<dbReference type="AlphaFoldDB" id="A0AAW3NEY6"/>
<dbReference type="RefSeq" id="WP_059925289.1">
    <property type="nucleotide sequence ID" value="NZ_LPDO01000007.1"/>
</dbReference>
<dbReference type="Proteomes" id="UP000056732">
    <property type="component" value="Unassembled WGS sequence"/>
</dbReference>
<keyword evidence="3" id="KW-0963">Cytoplasm</keyword>
<dbReference type="Pfam" id="PF01584">
    <property type="entry name" value="CheW"/>
    <property type="match status" value="1"/>
</dbReference>
<accession>A0AAW3NEY6</accession>
<organism evidence="6 7">
    <name type="scientific">Burkholderia ubonensis</name>
    <dbReference type="NCBI Taxonomy" id="101571"/>
    <lineage>
        <taxon>Bacteria</taxon>
        <taxon>Pseudomonadati</taxon>
        <taxon>Pseudomonadota</taxon>
        <taxon>Betaproteobacteria</taxon>
        <taxon>Burkholderiales</taxon>
        <taxon>Burkholderiaceae</taxon>
        <taxon>Burkholderia</taxon>
        <taxon>Burkholderia cepacia complex</taxon>
    </lineage>
</organism>
<dbReference type="InterPro" id="IPR036061">
    <property type="entry name" value="CheW-like_dom_sf"/>
</dbReference>